<dbReference type="PANTHER" id="PTHR34069:SF2">
    <property type="entry name" value="BETA-KETOACYL-[ACYL-CARRIER-PROTEIN] SYNTHASE III"/>
    <property type="match status" value="1"/>
</dbReference>
<reference evidence="5 6" key="1">
    <citation type="submission" date="2016-04" db="EMBL/GenBank/DDBJ databases">
        <title>Genome sequence of Clostridium magnum DSM 2767.</title>
        <authorList>
            <person name="Poehlein A."/>
            <person name="Uhlig R."/>
            <person name="Fischer R."/>
            <person name="Bahl H."/>
            <person name="Daniel R."/>
        </authorList>
    </citation>
    <scope>NUCLEOTIDE SEQUENCE [LARGE SCALE GENOMIC DNA]</scope>
    <source>
        <strain evidence="5 6">DSM 2767</strain>
    </source>
</reference>
<evidence type="ECO:0000259" key="3">
    <source>
        <dbReference type="Pfam" id="PF08541"/>
    </source>
</evidence>
<dbReference type="EMBL" id="LWAE01000008">
    <property type="protein sequence ID" value="KZL89619.1"/>
    <property type="molecule type" value="Genomic_DNA"/>
</dbReference>
<evidence type="ECO:0000313" key="5">
    <source>
        <dbReference type="EMBL" id="KZL89619.1"/>
    </source>
</evidence>
<dbReference type="EC" id="2.3.1.180" evidence="5"/>
<dbReference type="Pfam" id="PF08541">
    <property type="entry name" value="ACP_syn_III_C"/>
    <property type="match status" value="1"/>
</dbReference>
<dbReference type="GO" id="GO:0033818">
    <property type="term" value="F:beta-ketoacyl-acyl-carrier-protein synthase III activity"/>
    <property type="evidence" value="ECO:0007669"/>
    <property type="project" value="UniProtKB-EC"/>
</dbReference>
<dbReference type="InterPro" id="IPR013747">
    <property type="entry name" value="ACP_syn_III_C"/>
</dbReference>
<dbReference type="GO" id="GO:0006633">
    <property type="term" value="P:fatty acid biosynthetic process"/>
    <property type="evidence" value="ECO:0007669"/>
    <property type="project" value="InterPro"/>
</dbReference>
<keyword evidence="2 5" id="KW-0012">Acyltransferase</keyword>
<dbReference type="GO" id="GO:0004315">
    <property type="term" value="F:3-oxoacyl-[acyl-carrier-protein] synthase activity"/>
    <property type="evidence" value="ECO:0007669"/>
    <property type="project" value="InterPro"/>
</dbReference>
<protein>
    <submittedName>
        <fullName evidence="5">3-oxoacyl-[acyl-carrier-protein] synthase 3</fullName>
        <ecNumber evidence="5">2.3.1.180</ecNumber>
    </submittedName>
</protein>
<evidence type="ECO:0000259" key="4">
    <source>
        <dbReference type="Pfam" id="PF08545"/>
    </source>
</evidence>
<organism evidence="5 6">
    <name type="scientific">Clostridium magnum DSM 2767</name>
    <dbReference type="NCBI Taxonomy" id="1121326"/>
    <lineage>
        <taxon>Bacteria</taxon>
        <taxon>Bacillati</taxon>
        <taxon>Bacillota</taxon>
        <taxon>Clostridia</taxon>
        <taxon>Eubacteriales</taxon>
        <taxon>Clostridiaceae</taxon>
        <taxon>Clostridium</taxon>
    </lineage>
</organism>
<dbReference type="PATRIC" id="fig|1121326.3.peg.5174"/>
<name>A0A162RA60_9CLOT</name>
<dbReference type="SUPFAM" id="SSF53901">
    <property type="entry name" value="Thiolase-like"/>
    <property type="match status" value="2"/>
</dbReference>
<accession>A0A162RA60</accession>
<dbReference type="RefSeq" id="WP_066628802.1">
    <property type="nucleotide sequence ID" value="NZ_FQXL01000007.1"/>
</dbReference>
<feature type="domain" description="Beta-ketoacyl-[acyl-carrier-protein] synthase III C-terminal" evidence="3">
    <location>
        <begin position="245"/>
        <end position="334"/>
    </location>
</feature>
<evidence type="ECO:0000256" key="2">
    <source>
        <dbReference type="ARBA" id="ARBA00023315"/>
    </source>
</evidence>
<keyword evidence="1 5" id="KW-0808">Transferase</keyword>
<keyword evidence="6" id="KW-1185">Reference proteome</keyword>
<sequence>MHKNVHLIGVGTYHPKKQLDNQYFIEHFKKYGIEEHARGLMNKLGREVRTLAEEGETSVTMEVEAASQALINAGLTAQDIDMIISVSDTPEYLSPSCALLIKNQIKAKNASAVFDVNCNCIGMITGIDVASRYLKTDDKYKRVLVVGAFLISPFSRKDDMVLLGCAADGAAAVILERRDEEDERGILGSRMFTDDTYHWSITFPSCGLTNIRDNNIDPEDKKMLWKPFDFSFLSEKWSDTITQLLDEHEYKPKDVSHYFMSQFSRADLELTLEKLGSDISKATFVGNKYGYTGCTSPIMALDDRLKYHKFNKDDLVIFCSVASGYSIGTLLYKW</sequence>
<dbReference type="InterPro" id="IPR013751">
    <property type="entry name" value="ACP_syn_III_N"/>
</dbReference>
<dbReference type="STRING" id="1121326.CLMAG_51190"/>
<dbReference type="Gene3D" id="3.40.47.10">
    <property type="match status" value="2"/>
</dbReference>
<dbReference type="Proteomes" id="UP000076603">
    <property type="component" value="Unassembled WGS sequence"/>
</dbReference>
<proteinExistence type="predicted"/>
<dbReference type="AlphaFoldDB" id="A0A162RA60"/>
<dbReference type="Pfam" id="PF08545">
    <property type="entry name" value="ACP_syn_III"/>
    <property type="match status" value="1"/>
</dbReference>
<feature type="domain" description="Beta-ketoacyl-[acyl-carrier-protein] synthase III N-terminal" evidence="4">
    <location>
        <begin position="114"/>
        <end position="194"/>
    </location>
</feature>
<dbReference type="InterPro" id="IPR016039">
    <property type="entry name" value="Thiolase-like"/>
</dbReference>
<comment type="caution">
    <text evidence="5">The sequence shown here is derived from an EMBL/GenBank/DDBJ whole genome shotgun (WGS) entry which is preliminary data.</text>
</comment>
<evidence type="ECO:0000256" key="1">
    <source>
        <dbReference type="ARBA" id="ARBA00022679"/>
    </source>
</evidence>
<dbReference type="OrthoDB" id="1704808at2"/>
<dbReference type="GO" id="GO:0044550">
    <property type="term" value="P:secondary metabolite biosynthetic process"/>
    <property type="evidence" value="ECO:0007669"/>
    <property type="project" value="TreeGrafter"/>
</dbReference>
<dbReference type="PANTHER" id="PTHR34069">
    <property type="entry name" value="3-OXOACYL-[ACYL-CARRIER-PROTEIN] SYNTHASE 3"/>
    <property type="match status" value="1"/>
</dbReference>
<evidence type="ECO:0000313" key="6">
    <source>
        <dbReference type="Proteomes" id="UP000076603"/>
    </source>
</evidence>
<dbReference type="CDD" id="cd00830">
    <property type="entry name" value="KAS_III"/>
    <property type="match status" value="1"/>
</dbReference>
<gene>
    <name evidence="5" type="primary">fabH_2</name>
    <name evidence="5" type="ORF">CLMAG_51190</name>
</gene>